<comment type="caution">
    <text evidence="10">The sequence shown here is derived from an EMBL/GenBank/DDBJ whole genome shotgun (WGS) entry which is preliminary data.</text>
</comment>
<reference evidence="10 11" key="1">
    <citation type="submission" date="2018-03" db="EMBL/GenBank/DDBJ databases">
        <title>Genomic Encyclopedia of Archaeal and Bacterial Type Strains, Phase II (KMG-II): from individual species to whole genera.</title>
        <authorList>
            <person name="Goeker M."/>
        </authorList>
    </citation>
    <scope>NUCLEOTIDE SEQUENCE [LARGE SCALE GENOMIC DNA]</scope>
    <source>
        <strain evidence="10 11">DSM 45601</strain>
    </source>
</reference>
<feature type="transmembrane region" description="Helical" evidence="8">
    <location>
        <begin position="71"/>
        <end position="92"/>
    </location>
</feature>
<dbReference type="InterPro" id="IPR000620">
    <property type="entry name" value="EamA_dom"/>
</dbReference>
<feature type="transmembrane region" description="Helical" evidence="8">
    <location>
        <begin position="98"/>
        <end position="119"/>
    </location>
</feature>
<sequence>MSESNRGVGYGLAAYICWGLFPLYWPLLEPSGSGEILAHRMLWSLPAVLVLLAVVRNWGWVRGVLRSPRKLALLTASALVITLNWGAFIYAVNSGQTLQAALGYFINPLVSVLFGVVVFRERLRAPQWVAVGLGAVAVGVLTLNVGQPPWLALTMAFSFATYGLLKKFAGVDGTESLTVETAIMFLPALGYILFLQFQGTAAFGHVSVAHTALMVGSGVITALPLVFFGAAAYRVSMTTIGMLQYCAPVLQFLIGWLVFAEEMSTSRWIGFGLVWAALAVFSFDLVRQGRRHRRLARPAAAGVEEGAGPVPDRLDPVR</sequence>
<dbReference type="NCBIfam" id="TIGR00688">
    <property type="entry name" value="rarD"/>
    <property type="match status" value="1"/>
</dbReference>
<evidence type="ECO:0000256" key="1">
    <source>
        <dbReference type="ARBA" id="ARBA00004651"/>
    </source>
</evidence>
<feature type="transmembrane region" description="Helical" evidence="8">
    <location>
        <begin position="265"/>
        <end position="286"/>
    </location>
</feature>
<keyword evidence="4" id="KW-1003">Cell membrane</keyword>
<comment type="subcellular location">
    <subcellularLocation>
        <location evidence="1">Cell membrane</location>
        <topology evidence="1">Multi-pass membrane protein</topology>
    </subcellularLocation>
</comment>
<keyword evidence="6 8" id="KW-1133">Transmembrane helix</keyword>
<evidence type="ECO:0000256" key="3">
    <source>
        <dbReference type="ARBA" id="ARBA00022448"/>
    </source>
</evidence>
<keyword evidence="3" id="KW-0813">Transport</keyword>
<feature type="transmembrane region" description="Helical" evidence="8">
    <location>
        <begin position="7"/>
        <end position="25"/>
    </location>
</feature>
<dbReference type="GO" id="GO:0005886">
    <property type="term" value="C:plasma membrane"/>
    <property type="evidence" value="ECO:0007669"/>
    <property type="project" value="UniProtKB-SubCell"/>
</dbReference>
<keyword evidence="7 8" id="KW-0472">Membrane</keyword>
<dbReference type="InterPro" id="IPR004626">
    <property type="entry name" value="RarD"/>
</dbReference>
<dbReference type="RefSeq" id="WP_106244991.1">
    <property type="nucleotide sequence ID" value="NZ_PVZC01000003.1"/>
</dbReference>
<evidence type="ECO:0000256" key="2">
    <source>
        <dbReference type="ARBA" id="ARBA00007362"/>
    </source>
</evidence>
<feature type="transmembrane region" description="Helical" evidence="8">
    <location>
        <begin position="37"/>
        <end position="59"/>
    </location>
</feature>
<keyword evidence="11" id="KW-1185">Reference proteome</keyword>
<dbReference type="Proteomes" id="UP000237846">
    <property type="component" value="Unassembled WGS sequence"/>
</dbReference>
<evidence type="ECO:0000256" key="4">
    <source>
        <dbReference type="ARBA" id="ARBA00022475"/>
    </source>
</evidence>
<gene>
    <name evidence="10" type="ORF">CLV72_103536</name>
</gene>
<dbReference type="InterPro" id="IPR037185">
    <property type="entry name" value="EmrE-like"/>
</dbReference>
<feature type="transmembrane region" description="Helical" evidence="8">
    <location>
        <begin position="126"/>
        <end position="143"/>
    </location>
</feature>
<dbReference type="Pfam" id="PF00892">
    <property type="entry name" value="EamA"/>
    <property type="match status" value="2"/>
</dbReference>
<keyword evidence="5 8" id="KW-0812">Transmembrane</keyword>
<dbReference type="OrthoDB" id="369870at2"/>
<evidence type="ECO:0000256" key="6">
    <source>
        <dbReference type="ARBA" id="ARBA00022989"/>
    </source>
</evidence>
<evidence type="ECO:0000256" key="7">
    <source>
        <dbReference type="ARBA" id="ARBA00023136"/>
    </source>
</evidence>
<protein>
    <submittedName>
        <fullName evidence="10">Chloramphenicol-sensitive protein RarD</fullName>
    </submittedName>
</protein>
<dbReference type="PANTHER" id="PTHR22911">
    <property type="entry name" value="ACYL-MALONYL CONDENSING ENZYME-RELATED"/>
    <property type="match status" value="1"/>
</dbReference>
<evidence type="ECO:0000256" key="5">
    <source>
        <dbReference type="ARBA" id="ARBA00022692"/>
    </source>
</evidence>
<feature type="transmembrane region" description="Helical" evidence="8">
    <location>
        <begin position="149"/>
        <end position="165"/>
    </location>
</feature>
<feature type="transmembrane region" description="Helical" evidence="8">
    <location>
        <begin position="240"/>
        <end position="259"/>
    </location>
</feature>
<evidence type="ECO:0000313" key="11">
    <source>
        <dbReference type="Proteomes" id="UP000237846"/>
    </source>
</evidence>
<dbReference type="PANTHER" id="PTHR22911:SF137">
    <property type="entry name" value="SOLUTE CARRIER FAMILY 35 MEMBER G2-RELATED"/>
    <property type="match status" value="1"/>
</dbReference>
<proteinExistence type="inferred from homology"/>
<feature type="domain" description="EamA" evidence="9">
    <location>
        <begin position="151"/>
        <end position="282"/>
    </location>
</feature>
<accession>A0A2T0Q7Y0</accession>
<dbReference type="AlphaFoldDB" id="A0A2T0Q7Y0"/>
<comment type="similarity">
    <text evidence="2">Belongs to the EamA transporter family.</text>
</comment>
<name>A0A2T0Q7Y0_9ACTN</name>
<organism evidence="10 11">
    <name type="scientific">Allonocardiopsis opalescens</name>
    <dbReference type="NCBI Taxonomy" id="1144618"/>
    <lineage>
        <taxon>Bacteria</taxon>
        <taxon>Bacillati</taxon>
        <taxon>Actinomycetota</taxon>
        <taxon>Actinomycetes</taxon>
        <taxon>Streptosporangiales</taxon>
        <taxon>Allonocardiopsis</taxon>
    </lineage>
</organism>
<dbReference type="SUPFAM" id="SSF103481">
    <property type="entry name" value="Multidrug resistance efflux transporter EmrE"/>
    <property type="match status" value="2"/>
</dbReference>
<feature type="transmembrane region" description="Helical" evidence="8">
    <location>
        <begin position="177"/>
        <end position="197"/>
    </location>
</feature>
<feature type="transmembrane region" description="Helical" evidence="8">
    <location>
        <begin position="209"/>
        <end position="233"/>
    </location>
</feature>
<evidence type="ECO:0000313" key="10">
    <source>
        <dbReference type="EMBL" id="PRX99929.1"/>
    </source>
</evidence>
<feature type="domain" description="EamA" evidence="9">
    <location>
        <begin position="6"/>
        <end position="141"/>
    </location>
</feature>
<evidence type="ECO:0000259" key="9">
    <source>
        <dbReference type="Pfam" id="PF00892"/>
    </source>
</evidence>
<dbReference type="EMBL" id="PVZC01000003">
    <property type="protein sequence ID" value="PRX99929.1"/>
    <property type="molecule type" value="Genomic_DNA"/>
</dbReference>
<evidence type="ECO:0000256" key="8">
    <source>
        <dbReference type="SAM" id="Phobius"/>
    </source>
</evidence>